<dbReference type="AlphaFoldDB" id="A0A5N6PL52"/>
<evidence type="ECO:0000313" key="1">
    <source>
        <dbReference type="EMBL" id="KAD6455137.1"/>
    </source>
</evidence>
<keyword evidence="2" id="KW-1185">Reference proteome</keyword>
<evidence type="ECO:0000313" key="2">
    <source>
        <dbReference type="Proteomes" id="UP000326396"/>
    </source>
</evidence>
<proteinExistence type="predicted"/>
<name>A0A5N6PL52_9ASTR</name>
<organism evidence="1 2">
    <name type="scientific">Mikania micrantha</name>
    <name type="common">bitter vine</name>
    <dbReference type="NCBI Taxonomy" id="192012"/>
    <lineage>
        <taxon>Eukaryota</taxon>
        <taxon>Viridiplantae</taxon>
        <taxon>Streptophyta</taxon>
        <taxon>Embryophyta</taxon>
        <taxon>Tracheophyta</taxon>
        <taxon>Spermatophyta</taxon>
        <taxon>Magnoliopsida</taxon>
        <taxon>eudicotyledons</taxon>
        <taxon>Gunneridae</taxon>
        <taxon>Pentapetalae</taxon>
        <taxon>asterids</taxon>
        <taxon>campanulids</taxon>
        <taxon>Asterales</taxon>
        <taxon>Asteraceae</taxon>
        <taxon>Asteroideae</taxon>
        <taxon>Heliantheae alliance</taxon>
        <taxon>Eupatorieae</taxon>
        <taxon>Mikania</taxon>
    </lineage>
</organism>
<comment type="caution">
    <text evidence="1">The sequence shown here is derived from an EMBL/GenBank/DDBJ whole genome shotgun (WGS) entry which is preliminary data.</text>
</comment>
<dbReference type="OrthoDB" id="1670941at2759"/>
<sequence length="227" mass="25603">MYGIELGDKVCQLCEEELVNIFNEYKRIHLDNNTTKASSSSSKPVNEETSIGKNFNLFGSVDDTFRALRERNMAEVKRQKIESGVTEDSKTELDRYLNEEIEGDNVWFESQDFTVLDEKGINRVKEEKRCNKDHGHELLARERKCLRLNVATSPTGSHDADTEFAMAAVISLGLIGAGTNNARIAGVNTFNTPGVEENCHYLKNFLFMSKSEDADMKLIDFGLSDFI</sequence>
<protein>
    <submittedName>
        <fullName evidence="1">Uncharacterized protein</fullName>
    </submittedName>
</protein>
<dbReference type="EMBL" id="SZYD01000004">
    <property type="protein sequence ID" value="KAD6455137.1"/>
    <property type="molecule type" value="Genomic_DNA"/>
</dbReference>
<gene>
    <name evidence="1" type="ORF">E3N88_09843</name>
</gene>
<dbReference type="Proteomes" id="UP000326396">
    <property type="component" value="Linkage Group LG12"/>
</dbReference>
<accession>A0A5N6PL52</accession>
<reference evidence="1 2" key="1">
    <citation type="submission" date="2019-05" db="EMBL/GenBank/DDBJ databases">
        <title>Mikania micrantha, genome provides insights into the molecular mechanism of rapid growth.</title>
        <authorList>
            <person name="Liu B."/>
        </authorList>
    </citation>
    <scope>NUCLEOTIDE SEQUENCE [LARGE SCALE GENOMIC DNA]</scope>
    <source>
        <strain evidence="1">NLD-2019</strain>
        <tissue evidence="1">Leaf</tissue>
    </source>
</reference>